<feature type="compositionally biased region" description="Polar residues" evidence="8">
    <location>
        <begin position="1251"/>
        <end position="1262"/>
    </location>
</feature>
<evidence type="ECO:0000256" key="2">
    <source>
        <dbReference type="ARBA" id="ARBA00022723"/>
    </source>
</evidence>
<feature type="region of interest" description="Disordered" evidence="8">
    <location>
        <begin position="983"/>
        <end position="1090"/>
    </location>
</feature>
<feature type="compositionally biased region" description="Polar residues" evidence="8">
    <location>
        <begin position="904"/>
        <end position="925"/>
    </location>
</feature>
<gene>
    <name evidence="10" type="ORF">SK128_006359</name>
</gene>
<feature type="compositionally biased region" description="Basic and acidic residues" evidence="8">
    <location>
        <begin position="1211"/>
        <end position="1225"/>
    </location>
</feature>
<feature type="compositionally biased region" description="Low complexity" evidence="8">
    <location>
        <begin position="34"/>
        <end position="68"/>
    </location>
</feature>
<feature type="compositionally biased region" description="Pro residues" evidence="8">
    <location>
        <begin position="1011"/>
        <end position="1029"/>
    </location>
</feature>
<evidence type="ECO:0000256" key="3">
    <source>
        <dbReference type="ARBA" id="ARBA00022737"/>
    </source>
</evidence>
<dbReference type="SUPFAM" id="SSF57667">
    <property type="entry name" value="beta-beta-alpha zinc fingers"/>
    <property type="match status" value="2"/>
</dbReference>
<feature type="compositionally biased region" description="Basic and acidic residues" evidence="8">
    <location>
        <begin position="1079"/>
        <end position="1090"/>
    </location>
</feature>
<organism evidence="10 11">
    <name type="scientific">Halocaridina rubra</name>
    <name type="common">Hawaiian red shrimp</name>
    <dbReference type="NCBI Taxonomy" id="373956"/>
    <lineage>
        <taxon>Eukaryota</taxon>
        <taxon>Metazoa</taxon>
        <taxon>Ecdysozoa</taxon>
        <taxon>Arthropoda</taxon>
        <taxon>Crustacea</taxon>
        <taxon>Multicrustacea</taxon>
        <taxon>Malacostraca</taxon>
        <taxon>Eumalacostraca</taxon>
        <taxon>Eucarida</taxon>
        <taxon>Decapoda</taxon>
        <taxon>Pleocyemata</taxon>
        <taxon>Caridea</taxon>
        <taxon>Atyoidea</taxon>
        <taxon>Atyidae</taxon>
        <taxon>Halocaridina</taxon>
    </lineage>
</organism>
<evidence type="ECO:0000256" key="8">
    <source>
        <dbReference type="SAM" id="MobiDB-lite"/>
    </source>
</evidence>
<evidence type="ECO:0000256" key="6">
    <source>
        <dbReference type="ARBA" id="ARBA00023242"/>
    </source>
</evidence>
<dbReference type="GO" id="GO:0010468">
    <property type="term" value="P:regulation of gene expression"/>
    <property type="evidence" value="ECO:0007669"/>
    <property type="project" value="TreeGrafter"/>
</dbReference>
<feature type="domain" description="C2H2-type" evidence="9">
    <location>
        <begin position="309"/>
        <end position="332"/>
    </location>
</feature>
<feature type="domain" description="C2H2-type" evidence="9">
    <location>
        <begin position="1266"/>
        <end position="1293"/>
    </location>
</feature>
<keyword evidence="6" id="KW-0539">Nucleus</keyword>
<dbReference type="SMART" id="SM00355">
    <property type="entry name" value="ZnF_C2H2"/>
    <property type="match status" value="5"/>
</dbReference>
<feature type="compositionally biased region" description="Low complexity" evidence="8">
    <location>
        <begin position="594"/>
        <end position="607"/>
    </location>
</feature>
<feature type="region of interest" description="Disordered" evidence="8">
    <location>
        <begin position="240"/>
        <end position="277"/>
    </location>
</feature>
<keyword evidence="2" id="KW-0479">Metal-binding</keyword>
<feature type="compositionally biased region" description="Low complexity" evidence="8">
    <location>
        <begin position="240"/>
        <end position="252"/>
    </location>
</feature>
<reference evidence="10 11" key="1">
    <citation type="submission" date="2023-11" db="EMBL/GenBank/DDBJ databases">
        <title>Halocaridina rubra genome assembly.</title>
        <authorList>
            <person name="Smith C."/>
        </authorList>
    </citation>
    <scope>NUCLEOTIDE SEQUENCE [LARGE SCALE GENOMIC DNA]</scope>
    <source>
        <strain evidence="10">EP-1</strain>
        <tissue evidence="10">Whole</tissue>
    </source>
</reference>
<dbReference type="PANTHER" id="PTHR16515">
    <property type="entry name" value="PR DOMAIN ZINC FINGER PROTEIN"/>
    <property type="match status" value="1"/>
</dbReference>
<name>A0AAN8WW17_HALRR</name>
<keyword evidence="3" id="KW-0677">Repeat</keyword>
<feature type="compositionally biased region" description="Acidic residues" evidence="8">
    <location>
        <begin position="578"/>
        <end position="591"/>
    </location>
</feature>
<dbReference type="PANTHER" id="PTHR16515:SF49">
    <property type="entry name" value="GASTRULA ZINC FINGER PROTEIN XLCGF49.1-LIKE-RELATED"/>
    <property type="match status" value="1"/>
</dbReference>
<comment type="caution">
    <text evidence="10">The sequence shown here is derived from an EMBL/GenBank/DDBJ whole genome shotgun (WGS) entry which is preliminary data.</text>
</comment>
<dbReference type="GO" id="GO:0005634">
    <property type="term" value="C:nucleus"/>
    <property type="evidence" value="ECO:0007669"/>
    <property type="project" value="UniProtKB-SubCell"/>
</dbReference>
<dbReference type="EMBL" id="JAXCGZ010018877">
    <property type="protein sequence ID" value="KAK7067325.1"/>
    <property type="molecule type" value="Genomic_DNA"/>
</dbReference>
<dbReference type="PROSITE" id="PS50157">
    <property type="entry name" value="ZINC_FINGER_C2H2_2"/>
    <property type="match status" value="2"/>
</dbReference>
<feature type="compositionally biased region" description="Basic and acidic residues" evidence="8">
    <location>
        <begin position="488"/>
        <end position="498"/>
    </location>
</feature>
<dbReference type="Pfam" id="PF00096">
    <property type="entry name" value="zf-C2H2"/>
    <property type="match status" value="1"/>
</dbReference>
<sequence>MNSKLEDSTDNSNNIAAQLSQSCSITVVRAAAASSLSNEEVSSGGSSPSGEASNSSSASDWSYSDSGNYLQQNNRQETNKKEVHNPQLPFTQHNFGSSITLQPLGAQQQPVVGSSITLQPLGAQEQPTAVQQQPTVGSSITLQPVGAQQQPTAVRQQPALGSSITLQPLGAQQQPTAVQQLPAVSSSITLQPLGAQQQPAVGSSITLKPWGAQQQPAVAQQQPKVSSSITLQPLIAKQQPTVVQQHQRQQPQSPNRETPSPEARGVQKPKEHQQQSGEGIKCWECGASFQNDDLLYDHVALFHDDIPLYRCQSCTAVFPSQNLLTTHITTRHLLGASVLSIGHWSSPFKQATDTPKEKSPNLAQQAPKQETELKEEKLFEKEKLKPRGRPFQRRDFGCLYCQIKKFKSIKEFDAHHIEHVKQASPKVVLLQLDSAAIQNQIKVETRRRKKSSELKLKLKISKVGLGRGRKRKEVHIVRNEEGMSETQKTPEEQNRSEEEYQEEEEADSPAADNPTEEGDQSEHESEGENSRFSADLQRSSGGEKDPPTPLGHEDTDDRNERERDYEQEEQDSQRDSSEEQQQEEEEEEEEEPSPHQQQESENNYQNERQSDEPNTGNNTSGFETNFGAQELGFGAAGPSEAPSSTYQPQFESFQPTDWFNEYESGSRIAAAMAGASTADSAVENSWGGSSDGSNSAYGTNDSNTGKEGNSPRVNGRASDEDGLFSQAVLGQDNSDKNRQGSFEQLCLNDSYSGQSENTDEEQPDQQNVQEDMSMEQQQHQQASGVANDLLSELEYLNNSGQPSQGCMEGSPHSGGPSPHSGGPGTPGHLSSRGSNSGTPTSSGGHPTPPPADTSFRALATSPMTSPTQSTSPANLQGQSPPATSPLQQSGDQQQQQPGVPRLTIANNLMAPTTSDQLSPTTSSQGSVGGMMSRYSNQWPQGTGYSGSAGYGNMSGSNMSNSNMAGTLRAPLPPTVGMPYRPSPPARVRGRPPLMGQIGRPPLHQGSLLQPPRGPGRPPASSILPPPLMPAPGGRGGMMPPLQRMHQGMYQGQRQGGPQQQSVPGKRPLVGASHSPSKSARREDINVPSRQKDNECQIIAVANRADGLPVIANVQGGSGSGQRASSTPTSESTINLSDSITLSVRSSAGEKQSQRGERGGDAGTVANLLASRGITVTPAAGEKQDGGGRDDRRLPTAQELNLSSAISVHPPTQREREAVRERDRDGFAVPQAPVRGVSSNNVERPPRPPTVDLTQDVPSSGSHGTRHHCSQCDRTFPTASLLADHSRVHQQQQQSRMPYKCHLCTAGFSSQKGQQHHYQQFHQLHLSAGDIAIPLVDLRNPVNVQRMAALGIRSFLPLSNLQNRGAGGVVGVPILTLENLRNGHMTLQQWGVSDVLTLGPAKTLNMPRSLKTGIKVFLVKVYKFSDMHPVLEKCAYKGSLFCMHSCPVESSRVVLMPEQEGPKQFLDKGHPILPQDIFIVLERIPAC</sequence>
<accession>A0AAN8WW17</accession>
<evidence type="ECO:0000313" key="11">
    <source>
        <dbReference type="Proteomes" id="UP001381693"/>
    </source>
</evidence>
<evidence type="ECO:0000259" key="9">
    <source>
        <dbReference type="PROSITE" id="PS50157"/>
    </source>
</evidence>
<evidence type="ECO:0000256" key="5">
    <source>
        <dbReference type="ARBA" id="ARBA00022833"/>
    </source>
</evidence>
<dbReference type="PROSITE" id="PS00028">
    <property type="entry name" value="ZINC_FINGER_C2H2_1"/>
    <property type="match status" value="4"/>
</dbReference>
<feature type="compositionally biased region" description="Low complexity" evidence="8">
    <location>
        <begin position="1037"/>
        <end position="1060"/>
    </location>
</feature>
<feature type="compositionally biased region" description="Basic and acidic residues" evidence="8">
    <location>
        <begin position="520"/>
        <end position="529"/>
    </location>
</feature>
<dbReference type="InterPro" id="IPR050331">
    <property type="entry name" value="Zinc_finger"/>
</dbReference>
<feature type="compositionally biased region" description="Low complexity" evidence="8">
    <location>
        <begin position="860"/>
        <end position="872"/>
    </location>
</feature>
<feature type="compositionally biased region" description="Polar residues" evidence="8">
    <location>
        <begin position="530"/>
        <end position="540"/>
    </location>
</feature>
<keyword evidence="5" id="KW-0862">Zinc</keyword>
<keyword evidence="11" id="KW-1185">Reference proteome</keyword>
<evidence type="ECO:0000256" key="4">
    <source>
        <dbReference type="ARBA" id="ARBA00022771"/>
    </source>
</evidence>
<feature type="region of interest" description="Disordered" evidence="8">
    <location>
        <begin position="1142"/>
        <end position="1161"/>
    </location>
</feature>
<feature type="region of interest" description="Disordered" evidence="8">
    <location>
        <begin position="1172"/>
        <end position="1269"/>
    </location>
</feature>
<feature type="compositionally biased region" description="Low complexity" evidence="8">
    <location>
        <begin position="671"/>
        <end position="695"/>
    </location>
</feature>
<feature type="compositionally biased region" description="Basic and acidic residues" evidence="8">
    <location>
        <begin position="541"/>
        <end position="564"/>
    </location>
</feature>
<dbReference type="PROSITE" id="PS51257">
    <property type="entry name" value="PROKAR_LIPOPROTEIN"/>
    <property type="match status" value="1"/>
</dbReference>
<feature type="compositionally biased region" description="Polar residues" evidence="8">
    <location>
        <begin position="873"/>
        <end position="886"/>
    </location>
</feature>
<feature type="region of interest" description="Disordered" evidence="8">
    <location>
        <begin position="671"/>
        <end position="934"/>
    </location>
</feature>
<evidence type="ECO:0000256" key="7">
    <source>
        <dbReference type="PROSITE-ProRule" id="PRU00042"/>
    </source>
</evidence>
<protein>
    <recommendedName>
        <fullName evidence="9">C2H2-type domain-containing protein</fullName>
    </recommendedName>
</protein>
<evidence type="ECO:0000256" key="1">
    <source>
        <dbReference type="ARBA" id="ARBA00004123"/>
    </source>
</evidence>
<dbReference type="InterPro" id="IPR013087">
    <property type="entry name" value="Znf_C2H2_type"/>
</dbReference>
<feature type="compositionally biased region" description="Polar residues" evidence="8">
    <location>
        <begin position="641"/>
        <end position="657"/>
    </location>
</feature>
<dbReference type="Gene3D" id="3.30.160.60">
    <property type="entry name" value="Classic Zinc Finger"/>
    <property type="match status" value="2"/>
</dbReference>
<feature type="compositionally biased region" description="Basic and acidic residues" evidence="8">
    <location>
        <begin position="1181"/>
        <end position="1193"/>
    </location>
</feature>
<dbReference type="InterPro" id="IPR036236">
    <property type="entry name" value="Znf_C2H2_sf"/>
</dbReference>
<dbReference type="Proteomes" id="UP001381693">
    <property type="component" value="Unassembled WGS sequence"/>
</dbReference>
<dbReference type="GO" id="GO:0008270">
    <property type="term" value="F:zinc ion binding"/>
    <property type="evidence" value="ECO:0007669"/>
    <property type="project" value="UniProtKB-KW"/>
</dbReference>
<feature type="compositionally biased region" description="Polar residues" evidence="8">
    <location>
        <begin position="612"/>
        <end position="627"/>
    </location>
</feature>
<feature type="compositionally biased region" description="Polar residues" evidence="8">
    <location>
        <begin position="696"/>
        <end position="707"/>
    </location>
</feature>
<feature type="compositionally biased region" description="Polar residues" evidence="8">
    <location>
        <begin position="764"/>
        <end position="784"/>
    </location>
</feature>
<feature type="region of interest" description="Disordered" evidence="8">
    <location>
        <begin position="349"/>
        <end position="371"/>
    </location>
</feature>
<feature type="region of interest" description="Disordered" evidence="8">
    <location>
        <begin position="1111"/>
        <end position="1133"/>
    </location>
</feature>
<feature type="region of interest" description="Disordered" evidence="8">
    <location>
        <begin position="469"/>
        <end position="658"/>
    </location>
</feature>
<proteinExistence type="predicted"/>
<feature type="compositionally biased region" description="Low complexity" evidence="8">
    <location>
        <begin position="887"/>
        <end position="896"/>
    </location>
</feature>
<feature type="compositionally biased region" description="Polar residues" evidence="8">
    <location>
        <begin position="88"/>
        <end position="99"/>
    </location>
</feature>
<feature type="compositionally biased region" description="Polar residues" evidence="8">
    <location>
        <begin position="739"/>
        <end position="756"/>
    </location>
</feature>
<evidence type="ECO:0000313" key="10">
    <source>
        <dbReference type="EMBL" id="KAK7067325.1"/>
    </source>
</evidence>
<feature type="compositionally biased region" description="Low complexity" evidence="8">
    <location>
        <begin position="809"/>
        <end position="845"/>
    </location>
</feature>
<comment type="subcellular location">
    <subcellularLocation>
        <location evidence="1">Nucleus</location>
    </subcellularLocation>
</comment>
<keyword evidence="4 7" id="KW-0863">Zinc-finger</keyword>
<feature type="region of interest" description="Disordered" evidence="8">
    <location>
        <begin position="34"/>
        <end position="99"/>
    </location>
</feature>